<feature type="domain" description="RNase III" evidence="1">
    <location>
        <begin position="8"/>
        <end position="139"/>
    </location>
</feature>
<organism evidence="2">
    <name type="scientific">Shrimp hemocyte iridescent virus</name>
    <dbReference type="NCBI Taxonomy" id="2039780"/>
    <lineage>
        <taxon>Viruses</taxon>
        <taxon>Varidnaviria</taxon>
        <taxon>Bamfordvirae</taxon>
        <taxon>Nucleocytoviricota</taxon>
        <taxon>Megaviricetes</taxon>
        <taxon>Pimascovirales</taxon>
        <taxon>Pimascovirales incertae sedis</taxon>
        <taxon>Iridoviridae</taxon>
        <taxon>Betairidovirinae</taxon>
        <taxon>Decapodiridovirus</taxon>
        <taxon>Decapodiridovirus litopenaeus1</taxon>
        <taxon>Decapod iridescent virus 1</taxon>
    </lineage>
</organism>
<dbReference type="GO" id="GO:0004525">
    <property type="term" value="F:ribonuclease III activity"/>
    <property type="evidence" value="ECO:0007669"/>
    <property type="project" value="InterPro"/>
</dbReference>
<dbReference type="Pfam" id="PF00636">
    <property type="entry name" value="Ribonuclease_3"/>
    <property type="match status" value="1"/>
</dbReference>
<dbReference type="PROSITE" id="PS50142">
    <property type="entry name" value="RNASE_3_2"/>
    <property type="match status" value="1"/>
</dbReference>
<protein>
    <submittedName>
        <fullName evidence="2">Ribonuclease III</fullName>
    </submittedName>
</protein>
<keyword evidence="3" id="KW-1185">Reference proteome</keyword>
<evidence type="ECO:0000313" key="2">
    <source>
        <dbReference type="EMBL" id="ATE87056.1"/>
    </source>
</evidence>
<dbReference type="InterPro" id="IPR000999">
    <property type="entry name" value="RNase_III_dom"/>
</dbReference>
<sequence>MDVTQDFIEKTFKDANINPKYFSILTNQEALKIYNTAFTAATVDPEKNYELYEFIGDVAAGHALVTYFYNTFPQLRSPKHINILNRLKIVHGSRESFSKIAEDLGFEKYIKYAKNNETPYTKKTREALLEDTFEAFLGATQIILENEFGKVGVAVQIIYDFIKSIFDKKEISFEPSDLYDAKTRLKELFDNHANTNQLFTNFGVPKYVDVPHGTESTLTFTKLPVSFQGKENTKQKSQKSAAQKALDYFEKLGYNTKKKFNTIFSK</sequence>
<dbReference type="KEGG" id="vg:65099819"/>
<dbReference type="InterPro" id="IPR036389">
    <property type="entry name" value="RNase_III_sf"/>
</dbReference>
<name>A0A291B0N7_9VIRU</name>
<gene>
    <name evidence="2" type="primary">47R</name>
</gene>
<dbReference type="GO" id="GO:0006396">
    <property type="term" value="P:RNA processing"/>
    <property type="evidence" value="ECO:0007669"/>
    <property type="project" value="InterPro"/>
</dbReference>
<dbReference type="Gene3D" id="1.10.1520.10">
    <property type="entry name" value="Ribonuclease III domain"/>
    <property type="match status" value="1"/>
</dbReference>
<dbReference type="CDD" id="cd00593">
    <property type="entry name" value="RIBOc"/>
    <property type="match status" value="1"/>
</dbReference>
<dbReference type="SUPFAM" id="SSF69065">
    <property type="entry name" value="RNase III domain-like"/>
    <property type="match status" value="1"/>
</dbReference>
<proteinExistence type="predicted"/>
<dbReference type="GeneID" id="65099819"/>
<dbReference type="Proteomes" id="UP000297192">
    <property type="component" value="Segment"/>
</dbReference>
<evidence type="ECO:0000259" key="1">
    <source>
        <dbReference type="PROSITE" id="PS50142"/>
    </source>
</evidence>
<dbReference type="EMBL" id="MF599468">
    <property type="protein sequence ID" value="ATE87056.1"/>
    <property type="molecule type" value="Genomic_DNA"/>
</dbReference>
<evidence type="ECO:0000313" key="3">
    <source>
        <dbReference type="Proteomes" id="UP000297192"/>
    </source>
</evidence>
<dbReference type="SMART" id="SM00535">
    <property type="entry name" value="RIBOc"/>
    <property type="match status" value="1"/>
</dbReference>
<reference evidence="2" key="2">
    <citation type="journal article" date="2017" name="Sci. Rep.">
        <title>Characterization of a new member of Iridoviridae, Shrimp hemocyte iridescent virus (SHIV), found in white leg shrimp (Litopenaeus vannamei).</title>
        <authorList>
            <person name="Qiu L."/>
            <person name="Chen M.M."/>
            <person name="Wan X.Y."/>
            <person name="Li C."/>
            <person name="Zhang Q.L."/>
            <person name="Wang R.Y."/>
            <person name="Cheng D.Y."/>
            <person name="Dong X."/>
            <person name="Yang B."/>
            <person name="Wang X.H."/>
            <person name="Xiang J.H."/>
            <person name="Huang J."/>
        </authorList>
    </citation>
    <scope>NUCLEOTIDE SEQUENCE [LARGE SCALE GENOMIC DNA]</scope>
    <source>
        <strain evidence="2">20141215</strain>
    </source>
</reference>
<dbReference type="RefSeq" id="YP_010084799.1">
    <property type="nucleotide sequence ID" value="NC_055165.1"/>
</dbReference>
<reference evidence="2" key="1">
    <citation type="journal article" date="2017" name="Arch. Virol.">
        <title>Complete genome sequence of shrimp hemocyte iridescent virus (SHIV) isolated from white leg shrimp, Litopenaeus vannamei.</title>
        <authorList>
            <person name="Qiu L."/>
            <person name="Chen M.M."/>
            <person name="Wang R.Y."/>
            <person name="Wan X.Y."/>
            <person name="Li C."/>
            <person name="Zhang Q.L."/>
            <person name="Dong X."/>
            <person name="Yang B."/>
            <person name="Xiang J.H."/>
            <person name="Huang J."/>
        </authorList>
    </citation>
    <scope>NUCLEOTIDE SEQUENCE [LARGE SCALE GENOMIC DNA]</scope>
    <source>
        <strain evidence="2">20141215</strain>
    </source>
</reference>
<accession>A0A291B0N7</accession>